<dbReference type="Pfam" id="PF01368">
    <property type="entry name" value="DHH"/>
    <property type="match status" value="1"/>
</dbReference>
<dbReference type="Proteomes" id="UP000278031">
    <property type="component" value="Unassembled WGS sequence"/>
</dbReference>
<sequence length="145" mass="16226">MSAFSKFLADVADKSLAIIPHKGADVDAICSSAALFYSLKDFCEPSIVVPEHINLEAKKLAEHFKIPYSIDIAADDFDAYIFVDLNHISMLGKLGKKLDLKKPAFLIDHHEYKKPFIKKEFCFCDEKASASAILVYKLIKENALT</sequence>
<dbReference type="PANTHER" id="PTHR47618">
    <property type="entry name" value="BIFUNCTIONAL OLIGORIBONUCLEASE AND PAP PHOSPHATASE NRNA"/>
    <property type="match status" value="1"/>
</dbReference>
<dbReference type="Gene3D" id="3.90.1640.10">
    <property type="entry name" value="inorganic pyrophosphatase (n-terminal core)"/>
    <property type="match status" value="1"/>
</dbReference>
<organism evidence="2 3">
    <name type="scientific">Candidatus Iainarchaeum sp</name>
    <dbReference type="NCBI Taxonomy" id="3101447"/>
    <lineage>
        <taxon>Archaea</taxon>
        <taxon>Candidatus Iainarchaeota</taxon>
        <taxon>Candidatus Iainarchaeia</taxon>
        <taxon>Candidatus Iainarchaeales</taxon>
        <taxon>Candidatus Iainarchaeaceae</taxon>
        <taxon>Candidatus Iainarchaeum</taxon>
    </lineage>
</organism>
<name>A0A497JIR6_9ARCH</name>
<evidence type="ECO:0000313" key="2">
    <source>
        <dbReference type="EMBL" id="RLG71109.1"/>
    </source>
</evidence>
<dbReference type="SUPFAM" id="SSF64182">
    <property type="entry name" value="DHH phosphoesterases"/>
    <property type="match status" value="1"/>
</dbReference>
<dbReference type="InterPro" id="IPR001667">
    <property type="entry name" value="DDH_dom"/>
</dbReference>
<evidence type="ECO:0000259" key="1">
    <source>
        <dbReference type="Pfam" id="PF01368"/>
    </source>
</evidence>
<comment type="caution">
    <text evidence="2">The sequence shown here is derived from an EMBL/GenBank/DDBJ whole genome shotgun (WGS) entry which is preliminary data.</text>
</comment>
<evidence type="ECO:0000313" key="3">
    <source>
        <dbReference type="Proteomes" id="UP000278031"/>
    </source>
</evidence>
<feature type="non-terminal residue" evidence="2">
    <location>
        <position position="145"/>
    </location>
</feature>
<dbReference type="PANTHER" id="PTHR47618:SF1">
    <property type="entry name" value="BIFUNCTIONAL OLIGORIBONUCLEASE AND PAP PHOSPHATASE NRNA"/>
    <property type="match status" value="1"/>
</dbReference>
<reference evidence="2 3" key="1">
    <citation type="submission" date="2018-06" db="EMBL/GenBank/DDBJ databases">
        <title>Extensive metabolic versatility and redundancy in microbially diverse, dynamic hydrothermal sediments.</title>
        <authorList>
            <person name="Dombrowski N."/>
            <person name="Teske A."/>
            <person name="Baker B.J."/>
        </authorList>
    </citation>
    <scope>NUCLEOTIDE SEQUENCE [LARGE SCALE GENOMIC DNA]</scope>
    <source>
        <strain evidence="2">B51_G17</strain>
    </source>
</reference>
<protein>
    <recommendedName>
        <fullName evidence="1">DDH domain-containing protein</fullName>
    </recommendedName>
</protein>
<accession>A0A497JIR6</accession>
<dbReference type="InterPro" id="IPR038763">
    <property type="entry name" value="DHH_sf"/>
</dbReference>
<dbReference type="AlphaFoldDB" id="A0A497JIR6"/>
<gene>
    <name evidence="2" type="ORF">DRO04_00565</name>
</gene>
<proteinExistence type="predicted"/>
<feature type="domain" description="DDH" evidence="1">
    <location>
        <begin position="17"/>
        <end position="140"/>
    </location>
</feature>
<dbReference type="EMBL" id="QMWP01000010">
    <property type="protein sequence ID" value="RLG71109.1"/>
    <property type="molecule type" value="Genomic_DNA"/>
</dbReference>
<dbReference type="InterPro" id="IPR051319">
    <property type="entry name" value="Oligoribo/pAp-PDE_c-di-AMP_PDE"/>
</dbReference>